<keyword evidence="2" id="KW-1185">Reference proteome</keyword>
<dbReference type="EMBL" id="JAMTCP010000039">
    <property type="protein sequence ID" value="MCP2261297.1"/>
    <property type="molecule type" value="Genomic_DNA"/>
</dbReference>
<evidence type="ECO:0000313" key="2">
    <source>
        <dbReference type="Proteomes" id="UP001205311"/>
    </source>
</evidence>
<name>A0ABT1I0H5_STRSD</name>
<sequence>MTEGFASAPASINHNANILVEIAGYLEAGRPDVELATLAKAPRSHPDVGGLVERFTAFAFDQFQDAVALLGALATKLGETGREHASVDEGVQRAMDGFLIETTLVPPDQR</sequence>
<proteinExistence type="predicted"/>
<evidence type="ECO:0000313" key="1">
    <source>
        <dbReference type="EMBL" id="MCP2261297.1"/>
    </source>
</evidence>
<dbReference type="Proteomes" id="UP001205311">
    <property type="component" value="Unassembled WGS sequence"/>
</dbReference>
<organism evidence="1 2">
    <name type="scientific">Streptoalloteichus tenebrarius (strain ATCC 17920 / DSM 40477 / JCM 4838 / CBS 697.72 / NBRC 16177 / NCIMB 11028 / NRRL B-12390 / A12253. 1 / ISP 5477)</name>
    <name type="common">Streptomyces tenebrarius</name>
    <dbReference type="NCBI Taxonomy" id="1933"/>
    <lineage>
        <taxon>Bacteria</taxon>
        <taxon>Bacillati</taxon>
        <taxon>Actinomycetota</taxon>
        <taxon>Actinomycetes</taxon>
        <taxon>Pseudonocardiales</taxon>
        <taxon>Pseudonocardiaceae</taxon>
        <taxon>Streptoalloteichus</taxon>
    </lineage>
</organism>
<protein>
    <submittedName>
        <fullName evidence="1">Uncharacterized protein</fullName>
    </submittedName>
</protein>
<reference evidence="1 2" key="1">
    <citation type="submission" date="2022-06" db="EMBL/GenBank/DDBJ databases">
        <title>Genomic Encyclopedia of Archaeal and Bacterial Type Strains, Phase II (KMG-II): from individual species to whole genera.</title>
        <authorList>
            <person name="Goeker M."/>
        </authorList>
    </citation>
    <scope>NUCLEOTIDE SEQUENCE [LARGE SCALE GENOMIC DNA]</scope>
    <source>
        <strain evidence="1 2">DSM 40477</strain>
    </source>
</reference>
<comment type="caution">
    <text evidence="1">The sequence shown here is derived from an EMBL/GenBank/DDBJ whole genome shotgun (WGS) entry which is preliminary data.</text>
</comment>
<gene>
    <name evidence="1" type="ORF">LX15_005018</name>
</gene>
<accession>A0ABT1I0H5</accession>
<dbReference type="RefSeq" id="WP_253672133.1">
    <property type="nucleotide sequence ID" value="NZ_JAMTCP010000039.1"/>
</dbReference>